<organism evidence="4 5">
    <name type="scientific">Neurospora intermedia</name>
    <dbReference type="NCBI Taxonomy" id="5142"/>
    <lineage>
        <taxon>Eukaryota</taxon>
        <taxon>Fungi</taxon>
        <taxon>Dikarya</taxon>
        <taxon>Ascomycota</taxon>
        <taxon>Pezizomycotina</taxon>
        <taxon>Sordariomycetes</taxon>
        <taxon>Sordariomycetidae</taxon>
        <taxon>Sordariales</taxon>
        <taxon>Sordariaceae</taxon>
        <taxon>Neurospora</taxon>
    </lineage>
</organism>
<evidence type="ECO:0000313" key="5">
    <source>
        <dbReference type="Proteomes" id="UP001451303"/>
    </source>
</evidence>
<keyword evidence="3" id="KW-0812">Transmembrane</keyword>
<dbReference type="Gene3D" id="2.160.10.10">
    <property type="entry name" value="Hexapeptide repeat proteins"/>
    <property type="match status" value="1"/>
</dbReference>
<keyword evidence="5" id="KW-1185">Reference proteome</keyword>
<proteinExistence type="predicted"/>
<feature type="region of interest" description="Disordered" evidence="2">
    <location>
        <begin position="351"/>
        <end position="397"/>
    </location>
</feature>
<dbReference type="Proteomes" id="UP001451303">
    <property type="component" value="Unassembled WGS sequence"/>
</dbReference>
<feature type="compositionally biased region" description="Gly residues" evidence="2">
    <location>
        <begin position="385"/>
        <end position="394"/>
    </location>
</feature>
<evidence type="ECO:0000313" key="4">
    <source>
        <dbReference type="EMBL" id="KAL0467588.1"/>
    </source>
</evidence>
<keyword evidence="3" id="KW-0472">Membrane</keyword>
<gene>
    <name evidence="4" type="ORF">QR685DRAFT_592103</name>
</gene>
<dbReference type="InterPro" id="IPR018357">
    <property type="entry name" value="Hexapep_transf_CS"/>
</dbReference>
<evidence type="ECO:0000256" key="1">
    <source>
        <dbReference type="ARBA" id="ARBA00022679"/>
    </source>
</evidence>
<feature type="transmembrane region" description="Helical" evidence="3">
    <location>
        <begin position="408"/>
        <end position="432"/>
    </location>
</feature>
<feature type="compositionally biased region" description="Low complexity" evidence="2">
    <location>
        <begin position="353"/>
        <end position="384"/>
    </location>
</feature>
<name>A0ABR3D4G2_NEUIN</name>
<dbReference type="Pfam" id="PF14602">
    <property type="entry name" value="Hexapep_2"/>
    <property type="match status" value="1"/>
</dbReference>
<feature type="compositionally biased region" description="Low complexity" evidence="2">
    <location>
        <begin position="235"/>
        <end position="255"/>
    </location>
</feature>
<dbReference type="InterPro" id="IPR051159">
    <property type="entry name" value="Hexapeptide_acetyltransf"/>
</dbReference>
<accession>A0ABR3D4G2</accession>
<dbReference type="CDD" id="cd03357">
    <property type="entry name" value="LbH_MAT_GAT"/>
    <property type="match status" value="1"/>
</dbReference>
<dbReference type="InterPro" id="IPR001451">
    <property type="entry name" value="Hexapep"/>
</dbReference>
<sequence length="473" mass="50184">MDNIDKQHLGAAGVSFPAGLDDFRAARDRCAHACRRFNSMPEDATPDVRTSLFLDIIRPARNRKEDGAITHDMTFRDPTLKALTPFVKPPFFVDYGLRLQVGGSTFINRGCFIMDTPVADVTIGENCNIGPHCTLVSVGHPVHPEARESQRSSIGKPITIGNGVWIGANVTILGGVTIGDGAVIGAGSVVTKSVPPLHLAIGVPARFRPLAEVPRKLDAGSTVDSLKEALACGRSLSSSPPLSSQQQQQQQQQPSFTTAAGSYYHPQQQQQQQQNRLTQSQAEELDRLAKLCVNPALMRAATNESHYHFSSHQSMLTELRYTAGAQQLKLRKTETISPSDMPRVDMTQFAAWQSHSSSSSSSQQCSSSNSGGSSKEAGSSVGSSVHGGGHGGGPGRERRVSRIVRAELTAIATVTVVALLLIVGIFFAGVLLGAKRITIVVDAVAPEELRKFHGAGGGEGGVGVGGVNLVRGL</sequence>
<feature type="region of interest" description="Disordered" evidence="2">
    <location>
        <begin position="234"/>
        <end position="279"/>
    </location>
</feature>
<keyword evidence="1" id="KW-0808">Transferase</keyword>
<protein>
    <submittedName>
        <fullName evidence="4">Trimeric LpxA-like protein</fullName>
    </submittedName>
</protein>
<dbReference type="PANTHER" id="PTHR23416:SF54">
    <property type="entry name" value="ACETYLTRANSFERASE, CYSE_LACA_LPXA_NODL FAMILY (AFU_ORTHOLOGUE AFUA_2G08430)-RELATED"/>
    <property type="match status" value="1"/>
</dbReference>
<dbReference type="EMBL" id="JAVLET010000009">
    <property type="protein sequence ID" value="KAL0467588.1"/>
    <property type="molecule type" value="Genomic_DNA"/>
</dbReference>
<reference evidence="4 5" key="1">
    <citation type="submission" date="2023-09" db="EMBL/GenBank/DDBJ databases">
        <title>Multi-omics analysis of a traditional fermented food reveals byproduct-associated fungal strains for waste-to-food upcycling.</title>
        <authorList>
            <consortium name="Lawrence Berkeley National Laboratory"/>
            <person name="Rekdal V.M."/>
            <person name="Villalobos-Escobedo J.M."/>
            <person name="Rodriguez-Valeron N."/>
            <person name="Garcia M.O."/>
            <person name="Vasquez D.P."/>
            <person name="Damayanti I."/>
            <person name="Sorensen P.M."/>
            <person name="Baidoo E.E."/>
            <person name="De Carvalho A.C."/>
            <person name="Riley R."/>
            <person name="Lipzen A."/>
            <person name="He G."/>
            <person name="Yan M."/>
            <person name="Haridas S."/>
            <person name="Daum C."/>
            <person name="Yoshinaga Y."/>
            <person name="Ng V."/>
            <person name="Grigoriev I.V."/>
            <person name="Munk R."/>
            <person name="Nuraida L."/>
            <person name="Wijaya C.H."/>
            <person name="Morales P.-C."/>
            <person name="Keasling J.D."/>
        </authorList>
    </citation>
    <scope>NUCLEOTIDE SEQUENCE [LARGE SCALE GENOMIC DNA]</scope>
    <source>
        <strain evidence="4 5">FGSC 2613</strain>
    </source>
</reference>
<evidence type="ECO:0000256" key="3">
    <source>
        <dbReference type="SAM" id="Phobius"/>
    </source>
</evidence>
<keyword evidence="3" id="KW-1133">Transmembrane helix</keyword>
<comment type="caution">
    <text evidence="4">The sequence shown here is derived from an EMBL/GenBank/DDBJ whole genome shotgun (WGS) entry which is preliminary data.</text>
</comment>
<dbReference type="Pfam" id="PF00132">
    <property type="entry name" value="Hexapep"/>
    <property type="match status" value="1"/>
</dbReference>
<dbReference type="PANTHER" id="PTHR23416">
    <property type="entry name" value="SIALIC ACID SYNTHASE-RELATED"/>
    <property type="match status" value="1"/>
</dbReference>
<dbReference type="InterPro" id="IPR011004">
    <property type="entry name" value="Trimer_LpxA-like_sf"/>
</dbReference>
<evidence type="ECO:0000256" key="2">
    <source>
        <dbReference type="SAM" id="MobiDB-lite"/>
    </source>
</evidence>
<dbReference type="PROSITE" id="PS00101">
    <property type="entry name" value="HEXAPEP_TRANSFERASES"/>
    <property type="match status" value="1"/>
</dbReference>
<dbReference type="SUPFAM" id="SSF51161">
    <property type="entry name" value="Trimeric LpxA-like enzymes"/>
    <property type="match status" value="1"/>
</dbReference>